<reference evidence="1" key="1">
    <citation type="submission" date="2021-08" db="EMBL/GenBank/DDBJ databases">
        <title>The first chromosome-level gecko genome reveals the dynamic sex chromosomes of Neotropical dwarf geckos (Sphaerodactylidae: Sphaerodactylus).</title>
        <authorList>
            <person name="Pinto B.J."/>
            <person name="Keating S.E."/>
            <person name="Gamble T."/>
        </authorList>
    </citation>
    <scope>NUCLEOTIDE SEQUENCE</scope>
    <source>
        <strain evidence="1">TG3544</strain>
    </source>
</reference>
<dbReference type="EMBL" id="CM037618">
    <property type="protein sequence ID" value="KAH7999104.1"/>
    <property type="molecule type" value="Genomic_DNA"/>
</dbReference>
<sequence length="156" mass="17134">MGRSPQLAQVNLFFLFRRDGKTITDFCIYIPLENAAGGSFGWRGGCDGRMHPPTIFCPSSTDRRIVFLARSHIQQPLAQVCSVGGECGQGGAVVCNFFKKSEPFPRASCTSVVSRNVVVKFLWLSLRCHQRFGLEGWGGAALLSLKKAHSPGWEGR</sequence>
<protein>
    <submittedName>
        <fullName evidence="1">Uncharacterized protein</fullName>
    </submittedName>
</protein>
<accession>A0ACB8F2K1</accession>
<gene>
    <name evidence="1" type="ORF">K3G42_005180</name>
</gene>
<dbReference type="Proteomes" id="UP000827872">
    <property type="component" value="Linkage Group LG05"/>
</dbReference>
<keyword evidence="2" id="KW-1185">Reference proteome</keyword>
<proteinExistence type="predicted"/>
<evidence type="ECO:0000313" key="2">
    <source>
        <dbReference type="Proteomes" id="UP000827872"/>
    </source>
</evidence>
<comment type="caution">
    <text evidence="1">The sequence shown here is derived from an EMBL/GenBank/DDBJ whole genome shotgun (WGS) entry which is preliminary data.</text>
</comment>
<name>A0ACB8F2K1_9SAUR</name>
<evidence type="ECO:0000313" key="1">
    <source>
        <dbReference type="EMBL" id="KAH7999104.1"/>
    </source>
</evidence>
<organism evidence="1 2">
    <name type="scientific">Sphaerodactylus townsendi</name>
    <dbReference type="NCBI Taxonomy" id="933632"/>
    <lineage>
        <taxon>Eukaryota</taxon>
        <taxon>Metazoa</taxon>
        <taxon>Chordata</taxon>
        <taxon>Craniata</taxon>
        <taxon>Vertebrata</taxon>
        <taxon>Euteleostomi</taxon>
        <taxon>Lepidosauria</taxon>
        <taxon>Squamata</taxon>
        <taxon>Bifurcata</taxon>
        <taxon>Gekkota</taxon>
        <taxon>Sphaerodactylidae</taxon>
        <taxon>Sphaerodactylus</taxon>
    </lineage>
</organism>